<evidence type="ECO:0000313" key="3">
    <source>
        <dbReference type="Proteomes" id="UP001278500"/>
    </source>
</evidence>
<dbReference type="AlphaFoldDB" id="A0AAE0JI61"/>
<organism evidence="2 3">
    <name type="scientific">Neurospora tetraspora</name>
    <dbReference type="NCBI Taxonomy" id="94610"/>
    <lineage>
        <taxon>Eukaryota</taxon>
        <taxon>Fungi</taxon>
        <taxon>Dikarya</taxon>
        <taxon>Ascomycota</taxon>
        <taxon>Pezizomycotina</taxon>
        <taxon>Sordariomycetes</taxon>
        <taxon>Sordariomycetidae</taxon>
        <taxon>Sordariales</taxon>
        <taxon>Sordariaceae</taxon>
        <taxon>Neurospora</taxon>
    </lineage>
</organism>
<feature type="chain" id="PRO_5042192456" evidence="1">
    <location>
        <begin position="23"/>
        <end position="78"/>
    </location>
</feature>
<reference evidence="2" key="2">
    <citation type="submission" date="2023-06" db="EMBL/GenBank/DDBJ databases">
        <authorList>
            <consortium name="Lawrence Berkeley National Laboratory"/>
            <person name="Haridas S."/>
            <person name="Hensen N."/>
            <person name="Bonometti L."/>
            <person name="Westerberg I."/>
            <person name="Brannstrom I.O."/>
            <person name="Guillou S."/>
            <person name="Cros-Aarteil S."/>
            <person name="Calhoun S."/>
            <person name="Kuo A."/>
            <person name="Mondo S."/>
            <person name="Pangilinan J."/>
            <person name="Riley R."/>
            <person name="Labutti K."/>
            <person name="Andreopoulos B."/>
            <person name="Lipzen A."/>
            <person name="Chen C."/>
            <person name="Yanf M."/>
            <person name="Daum C."/>
            <person name="Ng V."/>
            <person name="Clum A."/>
            <person name="Steindorff A."/>
            <person name="Ohm R."/>
            <person name="Martin F."/>
            <person name="Silar P."/>
            <person name="Natvig D."/>
            <person name="Lalanne C."/>
            <person name="Gautier V."/>
            <person name="Ament-Velasquez S.L."/>
            <person name="Kruys A."/>
            <person name="Hutchinson M.I."/>
            <person name="Powell A.J."/>
            <person name="Barry K."/>
            <person name="Miller A.N."/>
            <person name="Grigoriev I.V."/>
            <person name="Debuchy R."/>
            <person name="Gladieux P."/>
            <person name="Thoren M.H."/>
            <person name="Johannesson H."/>
        </authorList>
    </citation>
    <scope>NUCLEOTIDE SEQUENCE</scope>
    <source>
        <strain evidence="2">CBS 560.94</strain>
    </source>
</reference>
<reference evidence="2" key="1">
    <citation type="journal article" date="2023" name="Mol. Phylogenet. Evol.">
        <title>Genome-scale phylogeny and comparative genomics of the fungal order Sordariales.</title>
        <authorList>
            <person name="Hensen N."/>
            <person name="Bonometti L."/>
            <person name="Westerberg I."/>
            <person name="Brannstrom I.O."/>
            <person name="Guillou S."/>
            <person name="Cros-Aarteil S."/>
            <person name="Calhoun S."/>
            <person name="Haridas S."/>
            <person name="Kuo A."/>
            <person name="Mondo S."/>
            <person name="Pangilinan J."/>
            <person name="Riley R."/>
            <person name="LaButti K."/>
            <person name="Andreopoulos B."/>
            <person name="Lipzen A."/>
            <person name="Chen C."/>
            <person name="Yan M."/>
            <person name="Daum C."/>
            <person name="Ng V."/>
            <person name="Clum A."/>
            <person name="Steindorff A."/>
            <person name="Ohm R.A."/>
            <person name="Martin F."/>
            <person name="Silar P."/>
            <person name="Natvig D.O."/>
            <person name="Lalanne C."/>
            <person name="Gautier V."/>
            <person name="Ament-Velasquez S.L."/>
            <person name="Kruys A."/>
            <person name="Hutchinson M.I."/>
            <person name="Powell A.J."/>
            <person name="Barry K."/>
            <person name="Miller A.N."/>
            <person name="Grigoriev I.V."/>
            <person name="Debuchy R."/>
            <person name="Gladieux P."/>
            <person name="Hiltunen Thoren M."/>
            <person name="Johannesson H."/>
        </authorList>
    </citation>
    <scope>NUCLEOTIDE SEQUENCE</scope>
    <source>
        <strain evidence="2">CBS 560.94</strain>
    </source>
</reference>
<dbReference type="Proteomes" id="UP001278500">
    <property type="component" value="Unassembled WGS sequence"/>
</dbReference>
<sequence length="78" mass="8691">MVKRFLLSFIIVIIIQMCPTMCHLLSHGSSIPKATITPSILSIISQVQLLHIRKILCPDHSNPMIFQADFFPTLAATS</sequence>
<keyword evidence="1" id="KW-0732">Signal</keyword>
<gene>
    <name evidence="2" type="ORF">B0H65DRAFT_169706</name>
</gene>
<evidence type="ECO:0000256" key="1">
    <source>
        <dbReference type="SAM" id="SignalP"/>
    </source>
</evidence>
<name>A0AAE0JI61_9PEZI</name>
<feature type="signal peptide" evidence="1">
    <location>
        <begin position="1"/>
        <end position="22"/>
    </location>
</feature>
<dbReference type="EMBL" id="JAUEPP010000003">
    <property type="protein sequence ID" value="KAK3348227.1"/>
    <property type="molecule type" value="Genomic_DNA"/>
</dbReference>
<proteinExistence type="predicted"/>
<accession>A0AAE0JI61</accession>
<keyword evidence="3" id="KW-1185">Reference proteome</keyword>
<dbReference type="GeneID" id="87858503"/>
<protein>
    <submittedName>
        <fullName evidence="2">Uncharacterized protein</fullName>
    </submittedName>
</protein>
<evidence type="ECO:0000313" key="2">
    <source>
        <dbReference type="EMBL" id="KAK3348227.1"/>
    </source>
</evidence>
<dbReference type="RefSeq" id="XP_062683309.1">
    <property type="nucleotide sequence ID" value="XM_062821349.1"/>
</dbReference>
<comment type="caution">
    <text evidence="2">The sequence shown here is derived from an EMBL/GenBank/DDBJ whole genome shotgun (WGS) entry which is preliminary data.</text>
</comment>